<evidence type="ECO:0008006" key="4">
    <source>
        <dbReference type="Google" id="ProtNLM"/>
    </source>
</evidence>
<dbReference type="EMBL" id="JBEXPZ010000043">
    <property type="protein sequence ID" value="MET9848664.1"/>
    <property type="molecule type" value="Genomic_DNA"/>
</dbReference>
<gene>
    <name evidence="2" type="ORF">ABZZ21_29815</name>
</gene>
<evidence type="ECO:0000313" key="3">
    <source>
        <dbReference type="Proteomes" id="UP001550210"/>
    </source>
</evidence>
<organism evidence="2 3">
    <name type="scientific">Streptomyces ossamyceticus</name>
    <dbReference type="NCBI Taxonomy" id="249581"/>
    <lineage>
        <taxon>Bacteria</taxon>
        <taxon>Bacillati</taxon>
        <taxon>Actinomycetota</taxon>
        <taxon>Actinomycetes</taxon>
        <taxon>Kitasatosporales</taxon>
        <taxon>Streptomycetaceae</taxon>
        <taxon>Streptomyces</taxon>
    </lineage>
</organism>
<dbReference type="Proteomes" id="UP001550210">
    <property type="component" value="Unassembled WGS sequence"/>
</dbReference>
<reference evidence="2 3" key="1">
    <citation type="submission" date="2024-06" db="EMBL/GenBank/DDBJ databases">
        <title>The Natural Products Discovery Center: Release of the First 8490 Sequenced Strains for Exploring Actinobacteria Biosynthetic Diversity.</title>
        <authorList>
            <person name="Kalkreuter E."/>
            <person name="Kautsar S.A."/>
            <person name="Yang D."/>
            <person name="Bader C.D."/>
            <person name="Teijaro C.N."/>
            <person name="Fluegel L."/>
            <person name="Davis C.M."/>
            <person name="Simpson J.R."/>
            <person name="Lauterbach L."/>
            <person name="Steele A.D."/>
            <person name="Gui C."/>
            <person name="Meng S."/>
            <person name="Li G."/>
            <person name="Viehrig K."/>
            <person name="Ye F."/>
            <person name="Su P."/>
            <person name="Kiefer A.F."/>
            <person name="Nichols A."/>
            <person name="Cepeda A.J."/>
            <person name="Yan W."/>
            <person name="Fan B."/>
            <person name="Jiang Y."/>
            <person name="Adhikari A."/>
            <person name="Zheng C.-J."/>
            <person name="Schuster L."/>
            <person name="Cowan T.M."/>
            <person name="Smanski M.J."/>
            <person name="Chevrette M.G."/>
            <person name="De Carvalho L.P.S."/>
            <person name="Shen B."/>
        </authorList>
    </citation>
    <scope>NUCLEOTIDE SEQUENCE [LARGE SCALE GENOMIC DNA]</scope>
    <source>
        <strain evidence="2 3">NPDC006434</strain>
    </source>
</reference>
<proteinExistence type="predicted"/>
<name>A0ABV2V4B7_9ACTN</name>
<evidence type="ECO:0000313" key="2">
    <source>
        <dbReference type="EMBL" id="MET9848664.1"/>
    </source>
</evidence>
<accession>A0ABV2V4B7</accession>
<dbReference type="CDD" id="cd16913">
    <property type="entry name" value="YkuD_like"/>
    <property type="match status" value="1"/>
</dbReference>
<keyword evidence="3" id="KW-1185">Reference proteome</keyword>
<sequence>MASSSSGFVAGLTAAAIAAVGFLTYQASASVPDDLGKPSTSETPEAKKSKAPAGKEKDDDLLLPKGSGTGERVVYSLDEDRVWLVGANEKVTRTFEVTPSAVDPTPATYTVTSRSAAVTGSDGTPIEHVVRFASIDGVVIGFSAAVDGSTPQPDPAVKTGGIRESRKDGKAMWQFAGIGTKVVVVE</sequence>
<feature type="compositionally biased region" description="Basic and acidic residues" evidence="1">
    <location>
        <begin position="44"/>
        <end position="62"/>
    </location>
</feature>
<evidence type="ECO:0000256" key="1">
    <source>
        <dbReference type="SAM" id="MobiDB-lite"/>
    </source>
</evidence>
<dbReference type="RefSeq" id="WP_355400737.1">
    <property type="nucleotide sequence ID" value="NZ_JBEGHN010000006.1"/>
</dbReference>
<dbReference type="InterPro" id="IPR005490">
    <property type="entry name" value="LD_TPept_cat_dom"/>
</dbReference>
<feature type="region of interest" description="Disordered" evidence="1">
    <location>
        <begin position="30"/>
        <end position="65"/>
    </location>
</feature>
<comment type="caution">
    <text evidence="2">The sequence shown here is derived from an EMBL/GenBank/DDBJ whole genome shotgun (WGS) entry which is preliminary data.</text>
</comment>
<protein>
    <recommendedName>
        <fullName evidence="4">Secreted protein</fullName>
    </recommendedName>
</protein>